<accession>A0A497UQ32</accession>
<evidence type="ECO:0000313" key="1">
    <source>
        <dbReference type="EMBL" id="PKW20772.1"/>
    </source>
</evidence>
<dbReference type="EMBL" id="PJND01000008">
    <property type="protein sequence ID" value="PKW20772.1"/>
    <property type="molecule type" value="Genomic_DNA"/>
</dbReference>
<keyword evidence="3" id="KW-1185">Reference proteome</keyword>
<dbReference type="AlphaFoldDB" id="A0A497UQ32"/>
<dbReference type="EMBL" id="RCCB01000011">
    <property type="protein sequence ID" value="RLJ30588.1"/>
    <property type="molecule type" value="Genomic_DNA"/>
</dbReference>
<reference evidence="2 4" key="2">
    <citation type="submission" date="2018-10" db="EMBL/GenBank/DDBJ databases">
        <title>Genomic Encyclopedia of Archaeal and Bacterial Type Strains, Phase II (KMG-II): from individual species to whole genera.</title>
        <authorList>
            <person name="Goeker M."/>
        </authorList>
    </citation>
    <scope>NUCLEOTIDE SEQUENCE [LARGE SCALE GENOMIC DNA]</scope>
    <source>
        <strain evidence="2 4">DSM 21886</strain>
    </source>
</reference>
<evidence type="ECO:0000313" key="3">
    <source>
        <dbReference type="Proteomes" id="UP000233767"/>
    </source>
</evidence>
<protein>
    <submittedName>
        <fullName evidence="2">Uncharacterized protein</fullName>
    </submittedName>
</protein>
<reference evidence="1 3" key="1">
    <citation type="submission" date="2017-12" db="EMBL/GenBank/DDBJ databases">
        <title>Genomic Encyclopedia of Type Strains, Phase III (KMG-III): the genomes of soil and plant-associated and newly described type strains.</title>
        <authorList>
            <person name="Whitman W."/>
        </authorList>
    </citation>
    <scope>NUCLEOTIDE SEQUENCE [LARGE SCALE GENOMIC DNA]</scope>
    <source>
        <strain evidence="1 3">IP-10</strain>
    </source>
</reference>
<comment type="caution">
    <text evidence="2">The sequence shown here is derived from an EMBL/GenBank/DDBJ whole genome shotgun (WGS) entry which is preliminary data.</text>
</comment>
<sequence length="731" mass="82896">MSLLFTKTQRFSKLEIMPDLKTFKLEGTKLVPTNRFNLEPAKPSNSFTTVVSPDAPFTVIEHPIIHSINIDRPVIGILPINSYFPLIDGDTAIDESASFKDYSDSNIILLFPEIEIAPNNNTLFYYENVLDKSGKNSGLMGRVTLKYTIKNKPLKANEKNIALNLKEAVLNLKIKDDSIKINGIVTPEKNEIQFDLKDEAVKIAFLNLITQINNLKSSIDLFFEFKGYSKFRKNFLVARNIGSIKNLKFFGNEPGTENIRTPKASILSNPLVIKSNAPNTIISRRSILEIQKENHMNTDVQAELVKSTFLLRVNKTLNYPLSSDTATSLYKTIGGGFINNPFNLNEDFSQFRQIFVPGVHFSKLSIYKSTLQPNTFLLISKTYGLSRDLDTMKPCISTIFHAYEDGTSTQEEISKISFQFALGPNLSEYDLAKLKIELLQNNYIDGDKTDYFEKVQFLFPNDIESDYEISGNYFLQQSDISTDGKHFLFNLSTENLSEASILINALNNTISQFANINFRHKEIKDTSIIELNLEKTIGEMIESVIDNTSKTIKISNKSISKCRLNSVLFVNNENAAYFNSTYFNKFPDLISSESKILDSIALNPNTKSSTVKNIFFDFESIEDISSEFSQIVSQSTSYNRYLQIEIKKQKAATSKITMELLVEQTGSRFTIEKLKAEFAIPVLFNFIVKNSISTNTLLSYKVNYFDKNDNLVKSQNHVFDYSTSSKITINQ</sequence>
<dbReference type="Proteomes" id="UP000275027">
    <property type="component" value="Unassembled WGS sequence"/>
</dbReference>
<evidence type="ECO:0000313" key="4">
    <source>
        <dbReference type="Proteomes" id="UP000275027"/>
    </source>
</evidence>
<gene>
    <name evidence="1" type="ORF">B0G92_2049</name>
    <name evidence="2" type="ORF">CLV50_2001</name>
</gene>
<organism evidence="2 4">
    <name type="scientific">Flavobacterium lindanitolerans</name>
    <dbReference type="NCBI Taxonomy" id="428988"/>
    <lineage>
        <taxon>Bacteria</taxon>
        <taxon>Pseudomonadati</taxon>
        <taxon>Bacteroidota</taxon>
        <taxon>Flavobacteriia</taxon>
        <taxon>Flavobacteriales</taxon>
        <taxon>Flavobacteriaceae</taxon>
        <taxon>Flavobacterium</taxon>
    </lineage>
</organism>
<dbReference type="Proteomes" id="UP000233767">
    <property type="component" value="Unassembled WGS sequence"/>
</dbReference>
<evidence type="ECO:0000313" key="2">
    <source>
        <dbReference type="EMBL" id="RLJ30588.1"/>
    </source>
</evidence>
<name>A0A497UQ32_9FLAO</name>
<proteinExistence type="predicted"/>